<dbReference type="AlphaFoldDB" id="A0AAJ5W9I1"/>
<sequence>MRYETLFIMVRVAVYADHTSVAELVKELETESKFSLSDTANINVMETEILLSGSRNKKNIHHTP</sequence>
<accession>A0AAJ5W9I1</accession>
<dbReference type="Proteomes" id="UP001214530">
    <property type="component" value="Chromosome"/>
</dbReference>
<evidence type="ECO:0000313" key="1">
    <source>
        <dbReference type="EMBL" id="WEK20451.1"/>
    </source>
</evidence>
<proteinExistence type="predicted"/>
<protein>
    <submittedName>
        <fullName evidence="1">Uncharacterized protein</fullName>
    </submittedName>
</protein>
<reference evidence="1" key="1">
    <citation type="submission" date="2023-03" db="EMBL/GenBank/DDBJ databases">
        <title>Andean soil-derived lignocellulolytic bacterial consortium as a source of novel taxa and putative plastic-active enzymes.</title>
        <authorList>
            <person name="Diaz-Garcia L."/>
            <person name="Chuvochina M."/>
            <person name="Feuerriegel G."/>
            <person name="Bunk B."/>
            <person name="Sproer C."/>
            <person name="Streit W.R."/>
            <person name="Rodriguez L.M."/>
            <person name="Overmann J."/>
            <person name="Jimenez D.J."/>
        </authorList>
    </citation>
    <scope>NUCLEOTIDE SEQUENCE</scope>
    <source>
        <strain evidence="1">MAG 3858</strain>
    </source>
</reference>
<organism evidence="1 2">
    <name type="scientific">Candidatus Pedobacter colombiensis</name>
    <dbReference type="NCBI Taxonomy" id="3121371"/>
    <lineage>
        <taxon>Bacteria</taxon>
        <taxon>Pseudomonadati</taxon>
        <taxon>Bacteroidota</taxon>
        <taxon>Sphingobacteriia</taxon>
        <taxon>Sphingobacteriales</taxon>
        <taxon>Sphingobacteriaceae</taxon>
        <taxon>Pedobacter</taxon>
    </lineage>
</organism>
<gene>
    <name evidence="1" type="ORF">P0Y49_04775</name>
</gene>
<dbReference type="EMBL" id="CP119313">
    <property type="protein sequence ID" value="WEK20451.1"/>
    <property type="molecule type" value="Genomic_DNA"/>
</dbReference>
<name>A0AAJ5W9I1_9SPHI</name>
<evidence type="ECO:0000313" key="2">
    <source>
        <dbReference type="Proteomes" id="UP001214530"/>
    </source>
</evidence>